<feature type="transmembrane region" description="Helical" evidence="1">
    <location>
        <begin position="80"/>
        <end position="100"/>
    </location>
</feature>
<dbReference type="EMBL" id="BLQM01000010">
    <property type="protein sequence ID" value="GMH49610.1"/>
    <property type="molecule type" value="Genomic_DNA"/>
</dbReference>
<dbReference type="AlphaFoldDB" id="A0A9W7DPI3"/>
<keyword evidence="1" id="KW-0812">Transmembrane</keyword>
<organism evidence="2 3">
    <name type="scientific">Triparma laevis f. inornata</name>
    <dbReference type="NCBI Taxonomy" id="1714386"/>
    <lineage>
        <taxon>Eukaryota</taxon>
        <taxon>Sar</taxon>
        <taxon>Stramenopiles</taxon>
        <taxon>Ochrophyta</taxon>
        <taxon>Bolidophyceae</taxon>
        <taxon>Parmales</taxon>
        <taxon>Triparmaceae</taxon>
        <taxon>Triparma</taxon>
    </lineage>
</organism>
<gene>
    <name evidence="2" type="ORF">TL16_g00565</name>
</gene>
<proteinExistence type="predicted"/>
<accession>A0A9W7DPI3</accession>
<comment type="caution">
    <text evidence="2">The sequence shown here is derived from an EMBL/GenBank/DDBJ whole genome shotgun (WGS) entry which is preliminary data.</text>
</comment>
<keyword evidence="1" id="KW-1133">Transmembrane helix</keyword>
<evidence type="ECO:0000313" key="2">
    <source>
        <dbReference type="EMBL" id="GMH49610.1"/>
    </source>
</evidence>
<evidence type="ECO:0000313" key="3">
    <source>
        <dbReference type="Proteomes" id="UP001162640"/>
    </source>
</evidence>
<reference evidence="3" key="1">
    <citation type="journal article" date="2023" name="Commun. Biol.">
        <title>Genome analysis of Parmales, the sister group of diatoms, reveals the evolutionary specialization of diatoms from phago-mixotrophs to photoautotrophs.</title>
        <authorList>
            <person name="Ban H."/>
            <person name="Sato S."/>
            <person name="Yoshikawa S."/>
            <person name="Yamada K."/>
            <person name="Nakamura Y."/>
            <person name="Ichinomiya M."/>
            <person name="Sato N."/>
            <person name="Blanc-Mathieu R."/>
            <person name="Endo H."/>
            <person name="Kuwata A."/>
            <person name="Ogata H."/>
        </authorList>
    </citation>
    <scope>NUCLEOTIDE SEQUENCE [LARGE SCALE GENOMIC DNA]</scope>
</reference>
<name>A0A9W7DPI3_9STRA</name>
<evidence type="ECO:0000256" key="1">
    <source>
        <dbReference type="SAM" id="Phobius"/>
    </source>
</evidence>
<sequence length="133" mass="14330">MDDADPILYPTQSTSAEVPRAALVVCHLCYYKGLNASMVGYDTSTTIKYNIIQTVSMSYPEEEEDFGEKVASFFEGTTGIIIQVSVSAVVLLTAIGTMIYKAHRRSILEQVGNNTGPITTNGGFWYSSGAGGE</sequence>
<dbReference type="Proteomes" id="UP001162640">
    <property type="component" value="Unassembled WGS sequence"/>
</dbReference>
<protein>
    <submittedName>
        <fullName evidence="2">Uncharacterized protein</fullName>
    </submittedName>
</protein>
<keyword evidence="1" id="KW-0472">Membrane</keyword>